<dbReference type="SMART" id="SM01274">
    <property type="entry name" value="malic"/>
    <property type="match status" value="1"/>
</dbReference>
<dbReference type="PRINTS" id="PR00072">
    <property type="entry name" value="MALOXRDTASE"/>
</dbReference>
<feature type="domain" description="Malic enzyme NAD-binding" evidence="7">
    <location>
        <begin position="158"/>
        <end position="374"/>
    </location>
</feature>
<dbReference type="GO" id="GO:0004470">
    <property type="term" value="F:malic enzyme activity"/>
    <property type="evidence" value="ECO:0007669"/>
    <property type="project" value="InterPro"/>
</dbReference>
<dbReference type="InterPro" id="IPR012301">
    <property type="entry name" value="Malic_N_dom"/>
</dbReference>
<dbReference type="AlphaFoldDB" id="A0A0G1BK73"/>
<evidence type="ECO:0000259" key="8">
    <source>
        <dbReference type="SMART" id="SM01274"/>
    </source>
</evidence>
<evidence type="ECO:0000313" key="9">
    <source>
        <dbReference type="EMBL" id="KKS46671.1"/>
    </source>
</evidence>
<sequence>MLDKESLKLHKKLGGKLEIKVKQHLSSKRQLSLLYTPGVAGSVKAINQYKSMAYQLSLKKNTVAVITDATAVLGLGKVSPEAALPVMEGKCLLFKELAGIDAFPLCLKTNNWQETMVVIRSLAPTFAAINLEDIAAPDCFKIEENLQDLGIPVVHDDQHATAIAVLAGLFNAVKIVGKNLKKCRLIVCGAGAAGTAVIKLLHYYGNQNLIAVDSNGIIGKHRRFPDEYKKELAEITNPDNNRGNLAQAVRESDILIGVSKKNLFQREMIRSMNRQAIVFALANPDPEISRVDALKAGATVYASGSSIDRNQINNALVFPGLFRGLIDSHRKKITSQLKIKTAHAIASLITRPTSKKFMPSVLDKKVVRRVAEAIL</sequence>
<comment type="caution">
    <text evidence="9">The sequence shown here is derived from an EMBL/GenBank/DDBJ whole genome shotgun (WGS) entry which is preliminary data.</text>
</comment>
<protein>
    <submittedName>
        <fullName evidence="9">Malic protein NAD-binding protein</fullName>
    </submittedName>
</protein>
<evidence type="ECO:0000256" key="4">
    <source>
        <dbReference type="PIRSR" id="PIRSR000106-2"/>
    </source>
</evidence>
<dbReference type="InterPro" id="IPR001891">
    <property type="entry name" value="Malic_OxRdtase"/>
</dbReference>
<feature type="domain" description="Malic enzyme N-terminal" evidence="8">
    <location>
        <begin position="14"/>
        <end position="147"/>
    </location>
</feature>
<dbReference type="InterPro" id="IPR012302">
    <property type="entry name" value="Malic_NAD-bd"/>
</dbReference>
<feature type="active site" description="Proton acceptor" evidence="3">
    <location>
        <position position="90"/>
    </location>
</feature>
<proteinExistence type="inferred from homology"/>
<accession>A0A0G1BK73</accession>
<dbReference type="Gene3D" id="3.40.50.720">
    <property type="entry name" value="NAD(P)-binding Rossmann-like Domain"/>
    <property type="match status" value="1"/>
</dbReference>
<dbReference type="PANTHER" id="PTHR43237">
    <property type="entry name" value="NADP-DEPENDENT MALIC ENZYME"/>
    <property type="match status" value="1"/>
</dbReference>
<dbReference type="SUPFAM" id="SSF51735">
    <property type="entry name" value="NAD(P)-binding Rossmann-fold domains"/>
    <property type="match status" value="1"/>
</dbReference>
<evidence type="ECO:0000256" key="6">
    <source>
        <dbReference type="RuleBase" id="RU003427"/>
    </source>
</evidence>
<feature type="binding site" evidence="5">
    <location>
        <position position="133"/>
    </location>
    <ligand>
        <name>a divalent metal cation</name>
        <dbReference type="ChEBI" id="CHEBI:60240"/>
    </ligand>
</feature>
<evidence type="ECO:0000256" key="1">
    <source>
        <dbReference type="ARBA" id="ARBA00008785"/>
    </source>
</evidence>
<dbReference type="Pfam" id="PF03949">
    <property type="entry name" value="Malic_M"/>
    <property type="match status" value="1"/>
</dbReference>
<dbReference type="GO" id="GO:0046872">
    <property type="term" value="F:metal ion binding"/>
    <property type="evidence" value="ECO:0007669"/>
    <property type="project" value="UniProtKB-KW"/>
</dbReference>
<reference evidence="9 10" key="1">
    <citation type="journal article" date="2015" name="Nature">
        <title>rRNA introns, odd ribosomes, and small enigmatic genomes across a large radiation of phyla.</title>
        <authorList>
            <person name="Brown C.T."/>
            <person name="Hug L.A."/>
            <person name="Thomas B.C."/>
            <person name="Sharon I."/>
            <person name="Castelle C.J."/>
            <person name="Singh A."/>
            <person name="Wilkins M.J."/>
            <person name="Williams K.H."/>
            <person name="Banfield J.F."/>
        </authorList>
    </citation>
    <scope>NUCLEOTIDE SEQUENCE [LARGE SCALE GENOMIC DNA]</scope>
</reference>
<evidence type="ECO:0000256" key="3">
    <source>
        <dbReference type="PIRSR" id="PIRSR000106-1"/>
    </source>
</evidence>
<gene>
    <name evidence="9" type="ORF">UV09_C0015G0023</name>
</gene>
<feature type="binding site" evidence="5">
    <location>
        <position position="157"/>
    </location>
    <ligand>
        <name>a divalent metal cation</name>
        <dbReference type="ChEBI" id="CHEBI:60240"/>
    </ligand>
</feature>
<dbReference type="Gene3D" id="3.40.50.10380">
    <property type="entry name" value="Malic enzyme, N-terminal domain"/>
    <property type="match status" value="1"/>
</dbReference>
<dbReference type="PIRSF" id="PIRSF000106">
    <property type="entry name" value="ME"/>
    <property type="match status" value="1"/>
</dbReference>
<dbReference type="InterPro" id="IPR037062">
    <property type="entry name" value="Malic_N_dom_sf"/>
</dbReference>
<keyword evidence="2" id="KW-0560">Oxidoreductase</keyword>
<dbReference type="InterPro" id="IPR051674">
    <property type="entry name" value="Malate_Decarboxylase"/>
</dbReference>
<dbReference type="GO" id="GO:0016616">
    <property type="term" value="F:oxidoreductase activity, acting on the CH-OH group of donors, NAD or NADP as acceptor"/>
    <property type="evidence" value="ECO:0007669"/>
    <property type="project" value="InterPro"/>
</dbReference>
<dbReference type="SMART" id="SM00919">
    <property type="entry name" value="Malic_M"/>
    <property type="match status" value="1"/>
</dbReference>
<feature type="binding site" evidence="5">
    <location>
        <position position="132"/>
    </location>
    <ligand>
        <name>a divalent metal cation</name>
        <dbReference type="ChEBI" id="CHEBI:60240"/>
    </ligand>
</feature>
<comment type="cofactor">
    <cofactor evidence="5">
        <name>Mg(2+)</name>
        <dbReference type="ChEBI" id="CHEBI:18420"/>
    </cofactor>
    <cofactor evidence="5">
        <name>Mn(2+)</name>
        <dbReference type="ChEBI" id="CHEBI:29035"/>
    </cofactor>
    <text evidence="5">Divalent metal cations. Prefers magnesium or manganese.</text>
</comment>
<dbReference type="Pfam" id="PF00390">
    <property type="entry name" value="malic"/>
    <property type="match status" value="1"/>
</dbReference>
<comment type="similarity">
    <text evidence="1 6">Belongs to the malic enzymes family.</text>
</comment>
<feature type="binding site" evidence="4">
    <location>
        <position position="313"/>
    </location>
    <ligand>
        <name>(S)-malate</name>
        <dbReference type="ChEBI" id="CHEBI:15589"/>
    </ligand>
</feature>
<dbReference type="PANTHER" id="PTHR43237:SF4">
    <property type="entry name" value="NADP-DEPENDENT MALIC ENZYME"/>
    <property type="match status" value="1"/>
</dbReference>
<evidence type="ECO:0000259" key="7">
    <source>
        <dbReference type="SMART" id="SM00919"/>
    </source>
</evidence>
<dbReference type="PATRIC" id="fig|1618442.3.peg.724"/>
<feature type="binding site" evidence="4">
    <location>
        <position position="283"/>
    </location>
    <ligand>
        <name>(S)-malate</name>
        <dbReference type="ChEBI" id="CHEBI:15589"/>
    </ligand>
</feature>
<dbReference type="InterPro" id="IPR046346">
    <property type="entry name" value="Aminoacid_DH-like_N_sf"/>
</dbReference>
<keyword evidence="5 6" id="KW-0479">Metal-binding</keyword>
<evidence type="ECO:0000256" key="5">
    <source>
        <dbReference type="PIRSR" id="PIRSR000106-3"/>
    </source>
</evidence>
<feature type="active site" description="Proton donor" evidence="3">
    <location>
        <position position="35"/>
    </location>
</feature>
<dbReference type="SUPFAM" id="SSF53223">
    <property type="entry name" value="Aminoacid dehydrogenase-like, N-terminal domain"/>
    <property type="match status" value="1"/>
</dbReference>
<dbReference type="GO" id="GO:0051287">
    <property type="term" value="F:NAD binding"/>
    <property type="evidence" value="ECO:0007669"/>
    <property type="project" value="InterPro"/>
</dbReference>
<dbReference type="Proteomes" id="UP000034320">
    <property type="component" value="Unassembled WGS sequence"/>
</dbReference>
<dbReference type="EMBL" id="LCDD01000015">
    <property type="protein sequence ID" value="KKS46671.1"/>
    <property type="molecule type" value="Genomic_DNA"/>
</dbReference>
<name>A0A0G1BK73_9BACT</name>
<organism evidence="9 10">
    <name type="scientific">Candidatus Gottesmanbacteria bacterium GW2011_GWA2_42_18</name>
    <dbReference type="NCBI Taxonomy" id="1618442"/>
    <lineage>
        <taxon>Bacteria</taxon>
        <taxon>Candidatus Gottesmaniibacteriota</taxon>
    </lineage>
</organism>
<evidence type="ECO:0000256" key="2">
    <source>
        <dbReference type="ARBA" id="ARBA00023002"/>
    </source>
</evidence>
<evidence type="ECO:0000313" key="10">
    <source>
        <dbReference type="Proteomes" id="UP000034320"/>
    </source>
</evidence>
<dbReference type="InterPro" id="IPR036291">
    <property type="entry name" value="NAD(P)-bd_dom_sf"/>
</dbReference>